<name>A0AAD3DSV1_9CHLO</name>
<evidence type="ECO:0000256" key="1">
    <source>
        <dbReference type="SAM" id="MobiDB-lite"/>
    </source>
</evidence>
<feature type="non-terminal residue" evidence="2">
    <location>
        <position position="610"/>
    </location>
</feature>
<reference evidence="2 3" key="1">
    <citation type="journal article" date="2021" name="Sci. Rep.">
        <title>Genome sequencing of the multicellular alga Astrephomene provides insights into convergent evolution of germ-soma differentiation.</title>
        <authorList>
            <person name="Yamashita S."/>
            <person name="Yamamoto K."/>
            <person name="Matsuzaki R."/>
            <person name="Suzuki S."/>
            <person name="Yamaguchi H."/>
            <person name="Hirooka S."/>
            <person name="Minakuchi Y."/>
            <person name="Miyagishima S."/>
            <person name="Kawachi M."/>
            <person name="Toyoda A."/>
            <person name="Nozaki H."/>
        </authorList>
    </citation>
    <scope>NUCLEOTIDE SEQUENCE [LARGE SCALE GENOMIC DNA]</scope>
    <source>
        <strain evidence="2 3">NIES-4017</strain>
    </source>
</reference>
<feature type="region of interest" description="Disordered" evidence="1">
    <location>
        <begin position="1"/>
        <end position="48"/>
    </location>
</feature>
<keyword evidence="3" id="KW-1185">Reference proteome</keyword>
<dbReference type="AlphaFoldDB" id="A0AAD3DSV1"/>
<gene>
    <name evidence="2" type="ORF">Agub_g8950</name>
</gene>
<accession>A0AAD3DSV1</accession>
<feature type="compositionally biased region" description="Basic and acidic residues" evidence="1">
    <location>
        <begin position="26"/>
        <end position="35"/>
    </location>
</feature>
<feature type="compositionally biased region" description="Low complexity" evidence="1">
    <location>
        <begin position="126"/>
        <end position="141"/>
    </location>
</feature>
<organism evidence="2 3">
    <name type="scientific">Astrephomene gubernaculifera</name>
    <dbReference type="NCBI Taxonomy" id="47775"/>
    <lineage>
        <taxon>Eukaryota</taxon>
        <taxon>Viridiplantae</taxon>
        <taxon>Chlorophyta</taxon>
        <taxon>core chlorophytes</taxon>
        <taxon>Chlorophyceae</taxon>
        <taxon>CS clade</taxon>
        <taxon>Chlamydomonadales</taxon>
        <taxon>Astrephomenaceae</taxon>
        <taxon>Astrephomene</taxon>
    </lineage>
</organism>
<evidence type="ECO:0000313" key="3">
    <source>
        <dbReference type="Proteomes" id="UP001054857"/>
    </source>
</evidence>
<feature type="compositionally biased region" description="Low complexity" evidence="1">
    <location>
        <begin position="1"/>
        <end position="25"/>
    </location>
</feature>
<dbReference type="EMBL" id="BMAR01000017">
    <property type="protein sequence ID" value="GFR47263.1"/>
    <property type="molecule type" value="Genomic_DNA"/>
</dbReference>
<protein>
    <submittedName>
        <fullName evidence="2">Uncharacterized protein</fullName>
    </submittedName>
</protein>
<proteinExistence type="predicted"/>
<feature type="region of interest" description="Disordered" evidence="1">
    <location>
        <begin position="84"/>
        <end position="142"/>
    </location>
</feature>
<dbReference type="Proteomes" id="UP001054857">
    <property type="component" value="Unassembled WGS sequence"/>
</dbReference>
<evidence type="ECO:0000313" key="2">
    <source>
        <dbReference type="EMBL" id="GFR47263.1"/>
    </source>
</evidence>
<feature type="non-terminal residue" evidence="2">
    <location>
        <position position="1"/>
    </location>
</feature>
<sequence length="610" mass="62433">QKQMRKAAQQAKQQAAPQQRAAAAELRAKQEERRQPPIASSHRFKPKDCPALALDALDTAAKVMHYLAKRSAVGAAAAQGMEAAPANSSSGSTADINVASHSSSGGGEFVGGSSRVSGDNNGMGASSSSTSSSSGTSSSTSRNAGGFGVVAVLPEEWWRDALAALDVVVEERGCLDVACSTAGLGALLQQATMRDSGGRFGHHRGVLLSDNVAANLGIAQPLGLTPCLERVLRRLLPQLPGSVERLDMPGVFAFLVDDTSLRSLLLTADAVHLVPYVVSSSKAVSRLVAKEVVPSNNKNVVYEAVDAMGLYCVPVELLLVMQLCGKVLAAKEGAQGGAAAQAEPSGTVGERSAAKDAAASGAAVAPGAAVGMGECGSGGGADVAGGGDGGGDNSDCSGELPSVSEVSAEAAERVLLIGSLMAARRLPAVAAALPLLTSYGTRMLVFRTQQVVAHVLLRWVPLLATAYLLASKQRQAAAAAAWKQLLLADMDVFGLMDLAMSAAAEVAPFAAPKLHAALLYPPALSHLLAAFLAMLLAFPTEVAAAMAPNYAEMMPETAAGGNGTTGSRKQQRLPVPSLISALRHYAVLYGEGSCMSEFGTVRMLLGDLGE</sequence>
<comment type="caution">
    <text evidence="2">The sequence shown here is derived from an EMBL/GenBank/DDBJ whole genome shotgun (WGS) entry which is preliminary data.</text>
</comment>